<gene>
    <name evidence="8" type="primary">dmoA_4</name>
    <name evidence="8" type="ORF">STARVERO_02630</name>
</gene>
<feature type="binding site" evidence="6">
    <location>
        <position position="158"/>
    </location>
    <ligand>
        <name>FMN</name>
        <dbReference type="ChEBI" id="CHEBI:58210"/>
    </ligand>
</feature>
<dbReference type="NCBIfam" id="TIGR03860">
    <property type="entry name" value="FMN_nitrolo"/>
    <property type="match status" value="1"/>
</dbReference>
<dbReference type="GO" id="GO:0018633">
    <property type="term" value="F:dimethyl sulfide monooxygenase activity"/>
    <property type="evidence" value="ECO:0007669"/>
    <property type="project" value="UniProtKB-EC"/>
</dbReference>
<reference evidence="8 9" key="1">
    <citation type="submission" date="2019-12" db="EMBL/GenBank/DDBJ databases">
        <authorList>
            <person name="Reyes-Prieto M."/>
        </authorList>
    </citation>
    <scope>NUCLEOTIDE SEQUENCE [LARGE SCALE GENOMIC DNA]</scope>
    <source>
        <strain evidence="8">HF14-78462</strain>
    </source>
</reference>
<dbReference type="Gene3D" id="3.20.20.30">
    <property type="entry name" value="Luciferase-like domain"/>
    <property type="match status" value="1"/>
</dbReference>
<evidence type="ECO:0000256" key="4">
    <source>
        <dbReference type="ARBA" id="ARBA00023033"/>
    </source>
</evidence>
<dbReference type="AlphaFoldDB" id="A0A5S9PA71"/>
<dbReference type="InterPro" id="IPR011251">
    <property type="entry name" value="Luciferase-like_dom"/>
</dbReference>
<proteinExistence type="inferred from homology"/>
<evidence type="ECO:0000259" key="7">
    <source>
        <dbReference type="Pfam" id="PF00296"/>
    </source>
</evidence>
<dbReference type="EMBL" id="CACSAS010000001">
    <property type="protein sequence ID" value="CAA0100602.1"/>
    <property type="molecule type" value="Genomic_DNA"/>
</dbReference>
<evidence type="ECO:0000313" key="9">
    <source>
        <dbReference type="Proteomes" id="UP000433050"/>
    </source>
</evidence>
<keyword evidence="9" id="KW-1185">Reference proteome</keyword>
<keyword evidence="1 6" id="KW-0285">Flavoprotein</keyword>
<feature type="binding site" evidence="6">
    <location>
        <position position="58"/>
    </location>
    <ligand>
        <name>FMN</name>
        <dbReference type="ChEBI" id="CHEBI:58210"/>
    </ligand>
</feature>
<evidence type="ECO:0000256" key="1">
    <source>
        <dbReference type="ARBA" id="ARBA00022630"/>
    </source>
</evidence>
<evidence type="ECO:0000256" key="6">
    <source>
        <dbReference type="PIRSR" id="PIRSR000337-1"/>
    </source>
</evidence>
<keyword evidence="4 8" id="KW-0503">Monooxygenase</keyword>
<dbReference type="InterPro" id="IPR036661">
    <property type="entry name" value="Luciferase-like_sf"/>
</dbReference>
<evidence type="ECO:0000256" key="3">
    <source>
        <dbReference type="ARBA" id="ARBA00023002"/>
    </source>
</evidence>
<dbReference type="Pfam" id="PF00296">
    <property type="entry name" value="Bac_luciferase"/>
    <property type="match status" value="1"/>
</dbReference>
<evidence type="ECO:0000256" key="2">
    <source>
        <dbReference type="ARBA" id="ARBA00022643"/>
    </source>
</evidence>
<organism evidence="8 9">
    <name type="scientific">Starkeya nomas</name>
    <dbReference type="NCBI Taxonomy" id="2666134"/>
    <lineage>
        <taxon>Bacteria</taxon>
        <taxon>Pseudomonadati</taxon>
        <taxon>Pseudomonadota</taxon>
        <taxon>Alphaproteobacteria</taxon>
        <taxon>Hyphomicrobiales</taxon>
        <taxon>Xanthobacteraceae</taxon>
        <taxon>Starkeya</taxon>
    </lineage>
</organism>
<dbReference type="RefSeq" id="WP_159599304.1">
    <property type="nucleotide sequence ID" value="NZ_CACSAS010000001.1"/>
</dbReference>
<dbReference type="PANTHER" id="PTHR30011:SF16">
    <property type="entry name" value="C2H2 FINGER DOMAIN TRANSCRIPTION FACTOR (EUROFUNG)-RELATED"/>
    <property type="match status" value="1"/>
</dbReference>
<comment type="similarity">
    <text evidence="5">Belongs to the NtaA/SnaA/DszA monooxygenase family.</text>
</comment>
<keyword evidence="2 6" id="KW-0288">FMN</keyword>
<dbReference type="PIRSF" id="PIRSF000337">
    <property type="entry name" value="NTA_MOA"/>
    <property type="match status" value="1"/>
</dbReference>
<feature type="binding site" evidence="6">
    <location>
        <position position="230"/>
    </location>
    <ligand>
        <name>FMN</name>
        <dbReference type="ChEBI" id="CHEBI:58210"/>
    </ligand>
</feature>
<dbReference type="Proteomes" id="UP000433050">
    <property type="component" value="Unassembled WGS sequence"/>
</dbReference>
<evidence type="ECO:0000256" key="5">
    <source>
        <dbReference type="ARBA" id="ARBA00033748"/>
    </source>
</evidence>
<evidence type="ECO:0000313" key="8">
    <source>
        <dbReference type="EMBL" id="CAA0100602.1"/>
    </source>
</evidence>
<dbReference type="PANTHER" id="PTHR30011">
    <property type="entry name" value="ALKANESULFONATE MONOOXYGENASE-RELATED"/>
    <property type="match status" value="1"/>
</dbReference>
<protein>
    <submittedName>
        <fullName evidence="8">Dimethyl-sulfide monooxygenase</fullName>
        <ecNumber evidence="8">1.14.13.131</ecNumber>
    </submittedName>
</protein>
<feature type="binding site" evidence="6">
    <location>
        <position position="104"/>
    </location>
    <ligand>
        <name>FMN</name>
        <dbReference type="ChEBI" id="CHEBI:58210"/>
    </ligand>
</feature>
<sequence length="460" mass="51754">MTKRLIFNAFAMNSPSHVYHGVWRHPQTRQTEFNDLSTWVELVRVLEKGRFDGLFLADVMGIDEIHRGTSDIYVEQAIHFPANDPAILSAALIGATEHLGLMFTSSILQSHPFEFARRASTLDHLSQGRVGWNIVTSTSRAAARNFDFEDRVPHDERYRWAEEYVEAAYKLWEGSWEDDAVLADKARGVYADPRKVHRINHRSERYRIDGPHLCVPSPQRTPLLIQAGSSVAGRRFAARNAEATFIVSLTPDGARVAVDDIRRQAVAFGRDPSDILFFQGLSFVIGSTEEEAWRKSRELDDYIDTDALAAHVGRDLDVDFGLLDPDRPVADFNIQGLQGFARFVEEANPGKVVRLRDLTTAMSYNGRIVGTPETIADRLEDWRAAGIDGVNVAYQRTPSAFIEFAEHVMPELRRRGLAQEDYADGTLREKLFAGRGARLTERHPAARFRKLSAPVAEPAL</sequence>
<dbReference type="InterPro" id="IPR016215">
    <property type="entry name" value="NTA_MOA"/>
</dbReference>
<name>A0A5S9PA71_9HYPH</name>
<dbReference type="EC" id="1.14.13.131" evidence="8"/>
<dbReference type="SUPFAM" id="SSF51679">
    <property type="entry name" value="Bacterial luciferase-like"/>
    <property type="match status" value="1"/>
</dbReference>
<feature type="binding site" evidence="6">
    <location>
        <position position="154"/>
    </location>
    <ligand>
        <name>FMN</name>
        <dbReference type="ChEBI" id="CHEBI:58210"/>
    </ligand>
</feature>
<dbReference type="InterPro" id="IPR051260">
    <property type="entry name" value="Diverse_substr_monoxygenases"/>
</dbReference>
<feature type="binding site" evidence="6">
    <location>
        <position position="229"/>
    </location>
    <ligand>
        <name>FMN</name>
        <dbReference type="ChEBI" id="CHEBI:58210"/>
    </ligand>
</feature>
<keyword evidence="3 8" id="KW-0560">Oxidoreductase</keyword>
<accession>A0A5S9PA71</accession>
<feature type="domain" description="Luciferase-like" evidence="7">
    <location>
        <begin position="24"/>
        <end position="388"/>
    </location>
</feature>